<sequence>MCKKVEYGIVAMVMCLEFWCLIEGQNYSHTLSLFNDKLGSDKYDTQIRPLLNQADILNVYVSFELVSIVEIDDVAQSFVANGFLMFSWTDEILAWDPSNYGGLNVIHPIPENIWRPRVVLINTLGDRDLFDDDKAPVFILNNGHTSWVPGSLFPTSCELDVTNYPFDKQTCYITIVAMTLDVTEMQFVAFTSEVQKNFFIPNGEWNLLSSNINITQVTSSNISLSTIQLIFALQRRPTFLIVNIVLPIVFLSFLNILVFVIPADSGEKIGYGITVLLALSVFMSTVSGMLPSSSLKMAKLTIYILILLIISMLTVIVSIIIVFLASMEEKETRHRKARDNLQTAVAKVSTFRRAMNAVSKLTTKVDALDASVKPSDVRMTSETNTKDSSLLPQDTEPIQPTVNKYKLVGKHIDKISFIVFLTIWVVVTLGFLIDIAE</sequence>
<dbReference type="PROSITE" id="PS00236">
    <property type="entry name" value="NEUROTR_ION_CHANNEL"/>
    <property type="match status" value="1"/>
</dbReference>
<evidence type="ECO:0000313" key="14">
    <source>
        <dbReference type="RefSeq" id="XP_055895229.1"/>
    </source>
</evidence>
<dbReference type="InterPro" id="IPR006029">
    <property type="entry name" value="Neurotrans-gated_channel_TM"/>
</dbReference>
<protein>
    <submittedName>
        <fullName evidence="9 10">Neuronal acetylcholine receptor subunit beta-3-like isoform X1</fullName>
    </submittedName>
</protein>
<feature type="transmembrane region" description="Helical" evidence="5">
    <location>
        <begin position="415"/>
        <end position="433"/>
    </location>
</feature>
<evidence type="ECO:0000313" key="17">
    <source>
        <dbReference type="RefSeq" id="XP_055895232.1"/>
    </source>
</evidence>
<keyword evidence="5" id="KW-0406">Ion transport</keyword>
<keyword evidence="8" id="KW-1185">Reference proteome</keyword>
<dbReference type="SUPFAM" id="SSF63712">
    <property type="entry name" value="Nicotinic receptor ligand binding domain-like"/>
    <property type="match status" value="1"/>
</dbReference>
<dbReference type="OMA" id="NENNAGD"/>
<evidence type="ECO:0000256" key="3">
    <source>
        <dbReference type="ARBA" id="ARBA00022989"/>
    </source>
</evidence>
<dbReference type="Pfam" id="PF02932">
    <property type="entry name" value="Neur_chan_memb"/>
    <property type="match status" value="1"/>
</dbReference>
<dbReference type="PANTHER" id="PTHR18945">
    <property type="entry name" value="NEUROTRANSMITTER GATED ION CHANNEL"/>
    <property type="match status" value="1"/>
</dbReference>
<reference evidence="9 10" key="1">
    <citation type="submission" date="2025-04" db="UniProtKB">
        <authorList>
            <consortium name="RefSeq"/>
        </authorList>
    </citation>
    <scope>IDENTIFICATION</scope>
</reference>
<evidence type="ECO:0000259" key="6">
    <source>
        <dbReference type="Pfam" id="PF02931"/>
    </source>
</evidence>
<evidence type="ECO:0000313" key="13">
    <source>
        <dbReference type="RefSeq" id="XP_055895228.1"/>
    </source>
</evidence>
<feature type="transmembrane region" description="Helical" evidence="5">
    <location>
        <begin position="269"/>
        <end position="290"/>
    </location>
</feature>
<evidence type="ECO:0000256" key="5">
    <source>
        <dbReference type="RuleBase" id="RU000687"/>
    </source>
</evidence>
<dbReference type="SUPFAM" id="SSF90112">
    <property type="entry name" value="Neurotransmitter-gated ion-channel transmembrane pore"/>
    <property type="match status" value="1"/>
</dbReference>
<dbReference type="InterPro" id="IPR036734">
    <property type="entry name" value="Neur_chan_lig-bd_sf"/>
</dbReference>
<dbReference type="RefSeq" id="XP_055895231.1">
    <property type="nucleotide sequence ID" value="XM_056039256.1"/>
</dbReference>
<dbReference type="Gene3D" id="1.20.58.390">
    <property type="entry name" value="Neurotransmitter-gated ion-channel transmembrane domain"/>
    <property type="match status" value="1"/>
</dbReference>
<dbReference type="AlphaFoldDB" id="A0A9W3B6S4"/>
<evidence type="ECO:0000256" key="1">
    <source>
        <dbReference type="ARBA" id="ARBA00004141"/>
    </source>
</evidence>
<dbReference type="InterPro" id="IPR036719">
    <property type="entry name" value="Neuro-gated_channel_TM_sf"/>
</dbReference>
<dbReference type="GO" id="GO:0016020">
    <property type="term" value="C:membrane"/>
    <property type="evidence" value="ECO:0007669"/>
    <property type="project" value="UniProtKB-SubCell"/>
</dbReference>
<proteinExistence type="inferred from homology"/>
<keyword evidence="3 5" id="KW-1133">Transmembrane helix</keyword>
<comment type="similarity">
    <text evidence="5">Belongs to the ligand-gated ion channel (TC 1.A.9) family.</text>
</comment>
<dbReference type="CDD" id="cd19051">
    <property type="entry name" value="LGIC_TM_cation"/>
    <property type="match status" value="1"/>
</dbReference>
<keyword evidence="5" id="KW-0732">Signal</keyword>
<dbReference type="InterPro" id="IPR006201">
    <property type="entry name" value="Neur_channel"/>
</dbReference>
<evidence type="ECO:0000256" key="2">
    <source>
        <dbReference type="ARBA" id="ARBA00022692"/>
    </source>
</evidence>
<comment type="subcellular location">
    <subcellularLocation>
        <location evidence="1">Membrane</location>
        <topology evidence="1">Multi-pass membrane protein</topology>
    </subcellularLocation>
</comment>
<keyword evidence="5" id="KW-0407">Ion channel</keyword>
<dbReference type="PRINTS" id="PR00252">
    <property type="entry name" value="NRIONCHANNEL"/>
</dbReference>
<dbReference type="RefSeq" id="XP_055895232.1">
    <property type="nucleotide sequence ID" value="XM_056039257.1"/>
</dbReference>
<dbReference type="InterPro" id="IPR018000">
    <property type="entry name" value="Neurotransmitter_ion_chnl_CS"/>
</dbReference>
<dbReference type="Proteomes" id="UP001165740">
    <property type="component" value="Chromosome 8"/>
</dbReference>
<dbReference type="InterPro" id="IPR038050">
    <property type="entry name" value="Neuro_actylchol_rec"/>
</dbReference>
<evidence type="ECO:0000313" key="15">
    <source>
        <dbReference type="RefSeq" id="XP_055895230.1"/>
    </source>
</evidence>
<dbReference type="RefSeq" id="XP_055895224.1">
    <property type="nucleotide sequence ID" value="XM_056039249.1"/>
</dbReference>
<evidence type="ECO:0000313" key="16">
    <source>
        <dbReference type="RefSeq" id="XP_055895231.1"/>
    </source>
</evidence>
<evidence type="ECO:0000259" key="7">
    <source>
        <dbReference type="Pfam" id="PF02932"/>
    </source>
</evidence>
<dbReference type="GeneID" id="106054653"/>
<feature type="chain" id="PRO_5044522225" evidence="5">
    <location>
        <begin position="25"/>
        <end position="437"/>
    </location>
</feature>
<feature type="domain" description="Neurotransmitter-gated ion-channel transmembrane" evidence="7">
    <location>
        <begin position="244"/>
        <end position="362"/>
    </location>
</feature>
<dbReference type="FunFam" id="2.70.170.10:FF:000028">
    <property type="entry name" value="AcetylCholine Receptor"/>
    <property type="match status" value="1"/>
</dbReference>
<feature type="transmembrane region" description="Helical" evidence="5">
    <location>
        <begin position="239"/>
        <end position="262"/>
    </location>
</feature>
<evidence type="ECO:0000313" key="11">
    <source>
        <dbReference type="RefSeq" id="XP_055895226.1"/>
    </source>
</evidence>
<accession>A0A9W3B6S4</accession>
<dbReference type="InterPro" id="IPR006202">
    <property type="entry name" value="Neur_chan_lig-bd"/>
</dbReference>
<dbReference type="CDD" id="cd18989">
    <property type="entry name" value="LGIC_ECD_cation"/>
    <property type="match status" value="1"/>
</dbReference>
<evidence type="ECO:0000313" key="12">
    <source>
        <dbReference type="RefSeq" id="XP_055895227.1"/>
    </source>
</evidence>
<dbReference type="GO" id="GO:0004888">
    <property type="term" value="F:transmembrane signaling receptor activity"/>
    <property type="evidence" value="ECO:0007669"/>
    <property type="project" value="InterPro"/>
</dbReference>
<dbReference type="RefSeq" id="XP_055895225.1">
    <property type="nucleotide sequence ID" value="XM_056039250.1"/>
</dbReference>
<keyword evidence="4 5" id="KW-0472">Membrane</keyword>
<evidence type="ECO:0000256" key="4">
    <source>
        <dbReference type="ARBA" id="ARBA00023136"/>
    </source>
</evidence>
<dbReference type="RefSeq" id="XP_055895229.1">
    <property type="nucleotide sequence ID" value="XM_056039254.1"/>
</dbReference>
<feature type="transmembrane region" description="Helical" evidence="5">
    <location>
        <begin position="302"/>
        <end position="326"/>
    </location>
</feature>
<evidence type="ECO:0000313" key="10">
    <source>
        <dbReference type="RefSeq" id="XP_055895225.1"/>
    </source>
</evidence>
<keyword evidence="2 5" id="KW-0812">Transmembrane</keyword>
<evidence type="ECO:0000313" key="18">
    <source>
        <dbReference type="RefSeq" id="XP_055895233.1"/>
    </source>
</evidence>
<dbReference type="OrthoDB" id="5809364at2759"/>
<feature type="signal peptide" evidence="5">
    <location>
        <begin position="1"/>
        <end position="24"/>
    </location>
</feature>
<dbReference type="RefSeq" id="XP_055895230.1">
    <property type="nucleotide sequence ID" value="XM_056039255.1"/>
</dbReference>
<name>A0A9W3B6S4_BIOGL</name>
<evidence type="ECO:0000313" key="9">
    <source>
        <dbReference type="RefSeq" id="XP_055895224.1"/>
    </source>
</evidence>
<dbReference type="RefSeq" id="XP_055895226.1">
    <property type="nucleotide sequence ID" value="XM_056039251.1"/>
</dbReference>
<dbReference type="Gene3D" id="2.70.170.10">
    <property type="entry name" value="Neurotransmitter-gated ion-channel ligand-binding domain"/>
    <property type="match status" value="1"/>
</dbReference>
<dbReference type="RefSeq" id="XP_055895228.1">
    <property type="nucleotide sequence ID" value="XM_056039253.1"/>
</dbReference>
<dbReference type="RefSeq" id="XP_055895233.1">
    <property type="nucleotide sequence ID" value="XM_056039258.1"/>
</dbReference>
<organism evidence="8 14">
    <name type="scientific">Biomphalaria glabrata</name>
    <name type="common">Bloodfluke planorb</name>
    <name type="synonym">Freshwater snail</name>
    <dbReference type="NCBI Taxonomy" id="6526"/>
    <lineage>
        <taxon>Eukaryota</taxon>
        <taxon>Metazoa</taxon>
        <taxon>Spiralia</taxon>
        <taxon>Lophotrochozoa</taxon>
        <taxon>Mollusca</taxon>
        <taxon>Gastropoda</taxon>
        <taxon>Heterobranchia</taxon>
        <taxon>Euthyneura</taxon>
        <taxon>Panpulmonata</taxon>
        <taxon>Hygrophila</taxon>
        <taxon>Lymnaeoidea</taxon>
        <taxon>Planorbidae</taxon>
        <taxon>Biomphalaria</taxon>
    </lineage>
</organism>
<keyword evidence="5" id="KW-0813">Transport</keyword>
<dbReference type="RefSeq" id="XP_055895227.1">
    <property type="nucleotide sequence ID" value="XM_056039252.1"/>
</dbReference>
<feature type="domain" description="Neurotransmitter-gated ion-channel ligand-binding" evidence="6">
    <location>
        <begin position="40"/>
        <end position="237"/>
    </location>
</feature>
<gene>
    <name evidence="9 10 11 12 13 14 15 16 17 18" type="primary">LOC106054653</name>
</gene>
<dbReference type="GO" id="GO:0005230">
    <property type="term" value="F:extracellular ligand-gated monoatomic ion channel activity"/>
    <property type="evidence" value="ECO:0007669"/>
    <property type="project" value="InterPro"/>
</dbReference>
<dbReference type="Pfam" id="PF02931">
    <property type="entry name" value="Neur_chan_LBD"/>
    <property type="match status" value="1"/>
</dbReference>
<evidence type="ECO:0000313" key="8">
    <source>
        <dbReference type="Proteomes" id="UP001165740"/>
    </source>
</evidence>